<dbReference type="GO" id="GO:0005524">
    <property type="term" value="F:ATP binding"/>
    <property type="evidence" value="ECO:0007669"/>
    <property type="project" value="InterPro"/>
</dbReference>
<dbReference type="InterPro" id="IPR001245">
    <property type="entry name" value="Ser-Thr/Tyr_kinase_cat_dom"/>
</dbReference>
<dbReference type="InterPro" id="IPR008271">
    <property type="entry name" value="Ser/Thr_kinase_AS"/>
</dbReference>
<evidence type="ECO:0000313" key="4">
    <source>
        <dbReference type="EMBL" id="CAE6540798.1"/>
    </source>
</evidence>
<evidence type="ECO:0000256" key="2">
    <source>
        <dbReference type="ARBA" id="ARBA00022737"/>
    </source>
</evidence>
<name>A0A8H3DSQ0_9AGAM</name>
<accession>A0A8H3DSQ0</accession>
<dbReference type="InterPro" id="IPR015915">
    <property type="entry name" value="Kelch-typ_b-propeller"/>
</dbReference>
<dbReference type="SUPFAM" id="SSF56112">
    <property type="entry name" value="Protein kinase-like (PK-like)"/>
    <property type="match status" value="1"/>
</dbReference>
<dbReference type="Gene3D" id="1.10.510.10">
    <property type="entry name" value="Transferase(Phosphotransferase) domain 1"/>
    <property type="match status" value="1"/>
</dbReference>
<evidence type="ECO:0000313" key="5">
    <source>
        <dbReference type="Proteomes" id="UP000663843"/>
    </source>
</evidence>
<dbReference type="InterPro" id="IPR011009">
    <property type="entry name" value="Kinase-like_dom_sf"/>
</dbReference>
<dbReference type="SMART" id="SM00220">
    <property type="entry name" value="S_TKc"/>
    <property type="match status" value="1"/>
</dbReference>
<organism evidence="4 5">
    <name type="scientific">Rhizoctonia solani</name>
    <dbReference type="NCBI Taxonomy" id="456999"/>
    <lineage>
        <taxon>Eukaryota</taxon>
        <taxon>Fungi</taxon>
        <taxon>Dikarya</taxon>
        <taxon>Basidiomycota</taxon>
        <taxon>Agaricomycotina</taxon>
        <taxon>Agaricomycetes</taxon>
        <taxon>Cantharellales</taxon>
        <taxon>Ceratobasidiaceae</taxon>
        <taxon>Rhizoctonia</taxon>
    </lineage>
</organism>
<keyword evidence="2" id="KW-0677">Repeat</keyword>
<dbReference type="SUPFAM" id="SSF117281">
    <property type="entry name" value="Kelch motif"/>
    <property type="match status" value="1"/>
</dbReference>
<evidence type="ECO:0000256" key="1">
    <source>
        <dbReference type="ARBA" id="ARBA00022441"/>
    </source>
</evidence>
<dbReference type="PANTHER" id="PTHR46093">
    <property type="entry name" value="ACYL-COA-BINDING DOMAIN-CONTAINING PROTEIN 5"/>
    <property type="match status" value="1"/>
</dbReference>
<dbReference type="Gene3D" id="2.120.10.80">
    <property type="entry name" value="Kelch-type beta propeller"/>
    <property type="match status" value="1"/>
</dbReference>
<dbReference type="AlphaFoldDB" id="A0A8H3DSQ0"/>
<dbReference type="PROSITE" id="PS50011">
    <property type="entry name" value="PROTEIN_KINASE_DOM"/>
    <property type="match status" value="1"/>
</dbReference>
<dbReference type="GO" id="GO:0004672">
    <property type="term" value="F:protein kinase activity"/>
    <property type="evidence" value="ECO:0007669"/>
    <property type="project" value="InterPro"/>
</dbReference>
<dbReference type="PANTHER" id="PTHR46093:SF18">
    <property type="entry name" value="FIBRONECTIN TYPE-III DOMAIN-CONTAINING PROTEIN"/>
    <property type="match status" value="1"/>
</dbReference>
<dbReference type="Pfam" id="PF24681">
    <property type="entry name" value="Kelch_KLHDC2_KLHL20_DRC7"/>
    <property type="match status" value="1"/>
</dbReference>
<reference evidence="4" key="1">
    <citation type="submission" date="2021-01" db="EMBL/GenBank/DDBJ databases">
        <authorList>
            <person name="Kaushik A."/>
        </authorList>
    </citation>
    <scope>NUCLEOTIDE SEQUENCE</scope>
    <source>
        <strain evidence="4">AG2-2IIIB</strain>
    </source>
</reference>
<dbReference type="Pfam" id="PF07714">
    <property type="entry name" value="PK_Tyr_Ser-Thr"/>
    <property type="match status" value="1"/>
</dbReference>
<keyword evidence="1" id="KW-0880">Kelch repeat</keyword>
<evidence type="ECO:0000259" key="3">
    <source>
        <dbReference type="PROSITE" id="PS50011"/>
    </source>
</evidence>
<sequence length="689" mass="75691">MAASLMHTTGEAPSPRIGAISVLADGLLILWGGATFNAQEEFERSDCCTYSLNITTRQWTKLDIQPAPGARAAHAGCLCGTKFVIFGGSGTENTDSPWDDLWSLDLYSLAQGNPSWEQIEVASGSSSPLERFGHTMVGYENGLYMFGGKHCEHRSFNDTWRFDMTTRVWSELECTGDVPPPRRGHAAAIVGDVMYMCGGKGEDGHELGDVWSFHITEQRWYKLPSMSFEPSIRSGHILATLKERVFVVGGWKDNRFSSETEPSIHVLDTDLITYSGHAGKKKLQFTSPITRPGSTEIAASGIAGHLEAEQSKDTIQAINDLTSKVPEATNVGSKINDIKINELTAGMDNLGVEALGTHPDNTVPPTDEDVASLIRRDIISGAMPATEILQYLIAHGCHDVSKEFEFLHIPEYPVSHGGYGDVYCATLRNGDRVGIKCVRILANSTHEGKKFLKYAAHELYVWSKCKHPNIIELLGVMLFRDQIAMVSPWLENGHLRWFLSRNSQVDRCALCVQISDGIDYLHNKSIIHGDLKPENILVSKEHAPKLTDFGNSALGEYTLQFTHSSTTPSMSLRWAAPEIIQEETKATQASDVYALGMEVITGTMPYAGAKDPAILFNVVAGKTPARLETHIPTGMEQADRLWSIITRCWAYDPSERPKAGEVRNIMASITPQGLLLTPSPSQSELASGR</sequence>
<proteinExistence type="predicted"/>
<dbReference type="EMBL" id="CAJMWT010010060">
    <property type="protein sequence ID" value="CAE6540798.1"/>
    <property type="molecule type" value="Genomic_DNA"/>
</dbReference>
<dbReference type="InterPro" id="IPR000719">
    <property type="entry name" value="Prot_kinase_dom"/>
</dbReference>
<dbReference type="PRINTS" id="PR00109">
    <property type="entry name" value="TYRKINASE"/>
</dbReference>
<gene>
    <name evidence="4" type="ORF">RDB_LOCUS196850</name>
</gene>
<comment type="caution">
    <text evidence="4">The sequence shown here is derived from an EMBL/GenBank/DDBJ whole genome shotgun (WGS) entry which is preliminary data.</text>
</comment>
<feature type="domain" description="Protein kinase" evidence="3">
    <location>
        <begin position="408"/>
        <end position="669"/>
    </location>
</feature>
<dbReference type="PROSITE" id="PS00108">
    <property type="entry name" value="PROTEIN_KINASE_ST"/>
    <property type="match status" value="1"/>
</dbReference>
<protein>
    <recommendedName>
        <fullName evidence="3">Protein kinase domain-containing protein</fullName>
    </recommendedName>
</protein>
<dbReference type="Proteomes" id="UP000663843">
    <property type="component" value="Unassembled WGS sequence"/>
</dbReference>